<evidence type="ECO:0000256" key="8">
    <source>
        <dbReference type="SAM" id="Phobius"/>
    </source>
</evidence>
<evidence type="ECO:0000256" key="4">
    <source>
        <dbReference type="ARBA" id="ARBA00022989"/>
    </source>
</evidence>
<dbReference type="AlphaFoldDB" id="A0A9J6G800"/>
<evidence type="ECO:0000256" key="9">
    <source>
        <dbReference type="SAM" id="SignalP"/>
    </source>
</evidence>
<sequence>MAFFQFFISVLGATLMAVELTQESSHSDIIGRAITQTVWEKWRPITVVVIANRRRVQPEKLLAIRDLLTPTVYTDGSPSQLHNFLRNQSPRGDHTAVLFFGHTPKITFFTSLERDSYYRPHITLVHIGPRCTADVSCAHMRRFRISSVVVKGEKWMSCRYQKTRPGKDWWSGLRERAFSILCGPAMWLCKNRLSKVTLDALKILNASVTFESVDRTEGIPSEKIFWHEELSDKDPYWYRISPDLLRGDVIFYGHHSLADAGKPAGSTFAAQILLFVLCVSVAVILFSVISAAIATLTTFFLPEPTSGILELFLSLAVAKSYQVKDNQLASYARRVLFSFWALACVCIVVYVQSALTSSIIVPPEKSAEFTFEAFCKAIRENDVCLWGDEIALKNLLTAPLGENAEKVRNHLEDPRSRCHTQLSTEDCEAKAANATHVAVMVKGNTQDTCSVGIDGKLVFGNTMLGSVFRAPCLRKGFPYSEPLNSLVQRLIETGILYRPSSMHSKPCSRVLHSEESLPWNVPFITSALGCSLAVLVFLCEIAHARKTMMRLTVSPP</sequence>
<organism evidence="10 11">
    <name type="scientific">Haemaphysalis longicornis</name>
    <name type="common">Bush tick</name>
    <dbReference type="NCBI Taxonomy" id="44386"/>
    <lineage>
        <taxon>Eukaryota</taxon>
        <taxon>Metazoa</taxon>
        <taxon>Ecdysozoa</taxon>
        <taxon>Arthropoda</taxon>
        <taxon>Chelicerata</taxon>
        <taxon>Arachnida</taxon>
        <taxon>Acari</taxon>
        <taxon>Parasitiformes</taxon>
        <taxon>Ixodida</taxon>
        <taxon>Ixodoidea</taxon>
        <taxon>Ixodidae</taxon>
        <taxon>Haemaphysalinae</taxon>
        <taxon>Haemaphysalis</taxon>
    </lineage>
</organism>
<feature type="transmembrane region" description="Helical" evidence="8">
    <location>
        <begin position="272"/>
        <end position="301"/>
    </location>
</feature>
<feature type="chain" id="PRO_5039915667" description="Ionotropic receptor" evidence="9">
    <location>
        <begin position="18"/>
        <end position="556"/>
    </location>
</feature>
<evidence type="ECO:0000313" key="11">
    <source>
        <dbReference type="Proteomes" id="UP000821853"/>
    </source>
</evidence>
<evidence type="ECO:0000256" key="5">
    <source>
        <dbReference type="ARBA" id="ARBA00023136"/>
    </source>
</evidence>
<evidence type="ECO:0000313" key="10">
    <source>
        <dbReference type="EMBL" id="KAH9374510.1"/>
    </source>
</evidence>
<protein>
    <recommendedName>
        <fullName evidence="12">Ionotropic receptor</fullName>
    </recommendedName>
</protein>
<comment type="caution">
    <text evidence="10">The sequence shown here is derived from an EMBL/GenBank/DDBJ whole genome shotgun (WGS) entry which is preliminary data.</text>
</comment>
<gene>
    <name evidence="10" type="ORF">HPB48_021770</name>
</gene>
<evidence type="ECO:0000256" key="7">
    <source>
        <dbReference type="ARBA" id="ARBA00023180"/>
    </source>
</evidence>
<keyword evidence="2" id="KW-1003">Cell membrane</keyword>
<evidence type="ECO:0000256" key="1">
    <source>
        <dbReference type="ARBA" id="ARBA00004651"/>
    </source>
</evidence>
<dbReference type="PANTHER" id="PTHR42643">
    <property type="entry name" value="IONOTROPIC RECEPTOR 20A-RELATED"/>
    <property type="match status" value="1"/>
</dbReference>
<keyword evidence="4 8" id="KW-1133">Transmembrane helix</keyword>
<reference evidence="10 11" key="1">
    <citation type="journal article" date="2020" name="Cell">
        <title>Large-Scale Comparative Analyses of Tick Genomes Elucidate Their Genetic Diversity and Vector Capacities.</title>
        <authorList>
            <consortium name="Tick Genome and Microbiome Consortium (TIGMIC)"/>
            <person name="Jia N."/>
            <person name="Wang J."/>
            <person name="Shi W."/>
            <person name="Du L."/>
            <person name="Sun Y."/>
            <person name="Zhan W."/>
            <person name="Jiang J.F."/>
            <person name="Wang Q."/>
            <person name="Zhang B."/>
            <person name="Ji P."/>
            <person name="Bell-Sakyi L."/>
            <person name="Cui X.M."/>
            <person name="Yuan T.T."/>
            <person name="Jiang B.G."/>
            <person name="Yang W.F."/>
            <person name="Lam T.T."/>
            <person name="Chang Q.C."/>
            <person name="Ding S.J."/>
            <person name="Wang X.J."/>
            <person name="Zhu J.G."/>
            <person name="Ruan X.D."/>
            <person name="Zhao L."/>
            <person name="Wei J.T."/>
            <person name="Ye R.Z."/>
            <person name="Que T.C."/>
            <person name="Du C.H."/>
            <person name="Zhou Y.H."/>
            <person name="Cheng J.X."/>
            <person name="Dai P.F."/>
            <person name="Guo W.B."/>
            <person name="Han X.H."/>
            <person name="Huang E.J."/>
            <person name="Li L.F."/>
            <person name="Wei W."/>
            <person name="Gao Y.C."/>
            <person name="Liu J.Z."/>
            <person name="Shao H.Z."/>
            <person name="Wang X."/>
            <person name="Wang C.C."/>
            <person name="Yang T.C."/>
            <person name="Huo Q.B."/>
            <person name="Li W."/>
            <person name="Chen H.Y."/>
            <person name="Chen S.E."/>
            <person name="Zhou L.G."/>
            <person name="Ni X.B."/>
            <person name="Tian J.H."/>
            <person name="Sheng Y."/>
            <person name="Liu T."/>
            <person name="Pan Y.S."/>
            <person name="Xia L.Y."/>
            <person name="Li J."/>
            <person name="Zhao F."/>
            <person name="Cao W.C."/>
        </authorList>
    </citation>
    <scope>NUCLEOTIDE SEQUENCE [LARGE SCALE GENOMIC DNA]</scope>
    <source>
        <strain evidence="10">HaeL-2018</strain>
    </source>
</reference>
<keyword evidence="3 8" id="KW-0812">Transmembrane</keyword>
<dbReference type="InterPro" id="IPR052192">
    <property type="entry name" value="Insect_Ionotropic_Sensory_Rcpt"/>
</dbReference>
<accession>A0A9J6G800</accession>
<dbReference type="GO" id="GO:0005886">
    <property type="term" value="C:plasma membrane"/>
    <property type="evidence" value="ECO:0007669"/>
    <property type="project" value="UniProtKB-SubCell"/>
</dbReference>
<dbReference type="EMBL" id="JABSTR010000006">
    <property type="protein sequence ID" value="KAH9374510.1"/>
    <property type="molecule type" value="Genomic_DNA"/>
</dbReference>
<evidence type="ECO:0000256" key="3">
    <source>
        <dbReference type="ARBA" id="ARBA00022692"/>
    </source>
</evidence>
<keyword evidence="6" id="KW-0675">Receptor</keyword>
<feature type="signal peptide" evidence="9">
    <location>
        <begin position="1"/>
        <end position="17"/>
    </location>
</feature>
<feature type="transmembrane region" description="Helical" evidence="8">
    <location>
        <begin position="335"/>
        <end position="355"/>
    </location>
</feature>
<dbReference type="VEuPathDB" id="VectorBase:HLOH_063373"/>
<feature type="transmembrane region" description="Helical" evidence="8">
    <location>
        <begin position="519"/>
        <end position="541"/>
    </location>
</feature>
<evidence type="ECO:0008006" key="12">
    <source>
        <dbReference type="Google" id="ProtNLM"/>
    </source>
</evidence>
<keyword evidence="5 8" id="KW-0472">Membrane</keyword>
<keyword evidence="11" id="KW-1185">Reference proteome</keyword>
<keyword evidence="7" id="KW-0325">Glycoprotein</keyword>
<proteinExistence type="predicted"/>
<comment type="subcellular location">
    <subcellularLocation>
        <location evidence="1">Cell membrane</location>
        <topology evidence="1">Multi-pass membrane protein</topology>
    </subcellularLocation>
</comment>
<keyword evidence="9" id="KW-0732">Signal</keyword>
<dbReference type="Proteomes" id="UP000821853">
    <property type="component" value="Chromosome 4"/>
</dbReference>
<evidence type="ECO:0000256" key="2">
    <source>
        <dbReference type="ARBA" id="ARBA00022475"/>
    </source>
</evidence>
<name>A0A9J6G800_HAELO</name>
<evidence type="ECO:0000256" key="6">
    <source>
        <dbReference type="ARBA" id="ARBA00023170"/>
    </source>
</evidence>
<dbReference type="PANTHER" id="PTHR42643:SF38">
    <property type="entry name" value="IONOTROPIC RECEPTOR 100A"/>
    <property type="match status" value="1"/>
</dbReference>